<dbReference type="Pfam" id="PF01120">
    <property type="entry name" value="Alpha_L_fucos"/>
    <property type="match status" value="1"/>
</dbReference>
<feature type="site" description="May be important for catalysis" evidence="7">
    <location>
        <position position="269"/>
    </location>
</feature>
<dbReference type="EC" id="3.2.1.51" evidence="3"/>
<dbReference type="GO" id="GO:0016139">
    <property type="term" value="P:glycoside catabolic process"/>
    <property type="evidence" value="ECO:0007669"/>
    <property type="project" value="TreeGrafter"/>
</dbReference>
<evidence type="ECO:0000259" key="8">
    <source>
        <dbReference type="Pfam" id="PF01120"/>
    </source>
</evidence>
<keyword evidence="5" id="KW-0378">Hydrolase</keyword>
<evidence type="ECO:0000313" key="9">
    <source>
        <dbReference type="EMBL" id="AIG43446.1"/>
    </source>
</evidence>
<name>A0A075SJ63_STRSU</name>
<dbReference type="InterPro" id="IPR013780">
    <property type="entry name" value="Glyco_hydro_b"/>
</dbReference>
<evidence type="ECO:0000256" key="3">
    <source>
        <dbReference type="ARBA" id="ARBA00012662"/>
    </source>
</evidence>
<evidence type="ECO:0000256" key="1">
    <source>
        <dbReference type="ARBA" id="ARBA00004071"/>
    </source>
</evidence>
<dbReference type="InterPro" id="IPR017853">
    <property type="entry name" value="GH"/>
</dbReference>
<evidence type="ECO:0000256" key="2">
    <source>
        <dbReference type="ARBA" id="ARBA00007951"/>
    </source>
</evidence>
<comment type="function">
    <text evidence="1">Alpha-L-fucosidase is responsible for hydrolyzing the alpha-1,6-linked fucose joined to the reducing-end N-acetylglucosamine of the carbohydrate moieties of glycoproteins.</text>
</comment>
<dbReference type="GO" id="GO:0005764">
    <property type="term" value="C:lysosome"/>
    <property type="evidence" value="ECO:0007669"/>
    <property type="project" value="TreeGrafter"/>
</dbReference>
<evidence type="ECO:0000313" key="10">
    <source>
        <dbReference type="Proteomes" id="UP000028185"/>
    </source>
</evidence>
<evidence type="ECO:0000256" key="4">
    <source>
        <dbReference type="ARBA" id="ARBA00022729"/>
    </source>
</evidence>
<accession>A0A075SJ63</accession>
<evidence type="ECO:0000256" key="6">
    <source>
        <dbReference type="ARBA" id="ARBA00023295"/>
    </source>
</evidence>
<dbReference type="SUPFAM" id="SSF51445">
    <property type="entry name" value="(Trans)glycosidases"/>
    <property type="match status" value="1"/>
</dbReference>
<protein>
    <recommendedName>
        <fullName evidence="3">alpha-L-fucosidase</fullName>
        <ecNumber evidence="3">3.2.1.51</ecNumber>
    </recommendedName>
</protein>
<gene>
    <name evidence="9" type="ORF">ID09_05120</name>
</gene>
<organism evidence="9 10">
    <name type="scientific">Streptococcus suis 6407</name>
    <dbReference type="NCBI Taxonomy" id="1214179"/>
    <lineage>
        <taxon>Bacteria</taxon>
        <taxon>Bacillati</taxon>
        <taxon>Bacillota</taxon>
        <taxon>Bacilli</taxon>
        <taxon>Lactobacillales</taxon>
        <taxon>Streptococcaceae</taxon>
        <taxon>Streptococcus</taxon>
    </lineage>
</organism>
<dbReference type="InterPro" id="IPR057739">
    <property type="entry name" value="Glyco_hydro_29_N"/>
</dbReference>
<dbReference type="Gene3D" id="3.20.20.80">
    <property type="entry name" value="Glycosidases"/>
    <property type="match status" value="1"/>
</dbReference>
<comment type="similarity">
    <text evidence="2">Belongs to the glycosyl hydrolase 29 family.</text>
</comment>
<dbReference type="PRINTS" id="PR00741">
    <property type="entry name" value="GLHYDRLASE29"/>
</dbReference>
<dbReference type="PATRIC" id="fig|1214179.4.peg.983"/>
<evidence type="ECO:0000256" key="7">
    <source>
        <dbReference type="PIRSR" id="PIRSR001092-1"/>
    </source>
</evidence>
<dbReference type="GO" id="GO:0006004">
    <property type="term" value="P:fucose metabolic process"/>
    <property type="evidence" value="ECO:0007669"/>
    <property type="project" value="InterPro"/>
</dbReference>
<dbReference type="PIRSF" id="PIRSF001092">
    <property type="entry name" value="Alpha-L-fucosidase"/>
    <property type="match status" value="1"/>
</dbReference>
<dbReference type="PANTHER" id="PTHR10030:SF37">
    <property type="entry name" value="ALPHA-L-FUCOSIDASE-RELATED"/>
    <property type="match status" value="1"/>
</dbReference>
<keyword evidence="4" id="KW-0732">Signal</keyword>
<dbReference type="GO" id="GO:0004560">
    <property type="term" value="F:alpha-L-fucosidase activity"/>
    <property type="evidence" value="ECO:0007669"/>
    <property type="project" value="InterPro"/>
</dbReference>
<dbReference type="SMART" id="SM00812">
    <property type="entry name" value="Alpha_L_fucos"/>
    <property type="match status" value="1"/>
</dbReference>
<proteinExistence type="inferred from homology"/>
<dbReference type="PANTHER" id="PTHR10030">
    <property type="entry name" value="ALPHA-L-FUCOSIDASE"/>
    <property type="match status" value="1"/>
</dbReference>
<reference evidence="9 10" key="1">
    <citation type="journal article" date="2014" name="Genome Announc.">
        <title>Whole-Genome Sequence of Streptococcus suis Serotype 4 Reference Strain 6407.</title>
        <authorList>
            <person name="Wang K."/>
            <person name="Chen J."/>
            <person name="Yao H."/>
            <person name="Lu C."/>
        </authorList>
    </citation>
    <scope>NUCLEOTIDE SEQUENCE [LARGE SCALE GENOMIC DNA]</scope>
    <source>
        <strain evidence="9">6407</strain>
    </source>
</reference>
<dbReference type="EMBL" id="CP008921">
    <property type="protein sequence ID" value="AIG43446.1"/>
    <property type="molecule type" value="Genomic_DNA"/>
</dbReference>
<evidence type="ECO:0000256" key="5">
    <source>
        <dbReference type="ARBA" id="ARBA00022801"/>
    </source>
</evidence>
<dbReference type="Gene3D" id="2.60.40.1180">
    <property type="entry name" value="Golgi alpha-mannosidase II"/>
    <property type="match status" value="1"/>
</dbReference>
<feature type="domain" description="Glycoside hydrolase family 29 N-terminal" evidence="8">
    <location>
        <begin position="4"/>
        <end position="337"/>
    </location>
</feature>
<dbReference type="InterPro" id="IPR000933">
    <property type="entry name" value="Glyco_hydro_29"/>
</dbReference>
<dbReference type="InterPro" id="IPR016286">
    <property type="entry name" value="FUC_metazoa-typ"/>
</dbReference>
<keyword evidence="6" id="KW-0326">Glycosidase</keyword>
<dbReference type="AlphaFoldDB" id="A0A075SJ63"/>
<dbReference type="HOGENOM" id="CLU_002934_0_2_9"/>
<sequence>MTKNSLQEINKRTEWFQKDRFGMFIHWGLYSIPGKGEWIRSHQQLSIDDYQPYFEAFNPVKYNPREWAKAAKAAGMKYMVLTAKHHDGFCLFDSAYTDYKSTNTQIRKDLVAEFVEAVREEGLKVGLYFSLIDWYHPDYPKYGDMIHPMRENEAFKDEKIDFDNYLTFLHNQVEEIVTKYGKLDILWFDYSYGEMFGEKWRATDLIKLVRKYQPDVVVDNRLETSGEGFGSIVTDEINIYSGDFVSPEQLIPHEGIRNIHGEPIPWELCLTMNNNWAYNPTDHFYKSSKTLIRKLVECVSKNGNMILNVGPDALGVINRESQDILTDFGKWLDKNGESIYGCGVSSLPKPEWGYYTQKGNTVYAHVFEQPIGPLALIGIDESKVKRMSFLHDGSEVKISKSWTTNAYEGICFAQYGDIPHFTYPLPDSIDSVIKIELVGDDCED</sequence>
<dbReference type="RefSeq" id="WP_024381865.1">
    <property type="nucleotide sequence ID" value="NZ_ALLE01000017.1"/>
</dbReference>
<dbReference type="Proteomes" id="UP000028185">
    <property type="component" value="Chromosome"/>
</dbReference>